<evidence type="ECO:0000313" key="1">
    <source>
        <dbReference type="EMBL" id="KIJ04388.1"/>
    </source>
</evidence>
<reference evidence="2" key="2">
    <citation type="submission" date="2015-01" db="EMBL/GenBank/DDBJ databases">
        <title>Evolutionary Origins and Diversification of the Mycorrhizal Mutualists.</title>
        <authorList>
            <consortium name="DOE Joint Genome Institute"/>
            <consortium name="Mycorrhizal Genomics Consortium"/>
            <person name="Kohler A."/>
            <person name="Kuo A."/>
            <person name="Nagy L.G."/>
            <person name="Floudas D."/>
            <person name="Copeland A."/>
            <person name="Barry K.W."/>
            <person name="Cichocki N."/>
            <person name="Veneault-Fourrey C."/>
            <person name="LaButti K."/>
            <person name="Lindquist E.A."/>
            <person name="Lipzen A."/>
            <person name="Lundell T."/>
            <person name="Morin E."/>
            <person name="Murat C."/>
            <person name="Riley R."/>
            <person name="Ohm R."/>
            <person name="Sun H."/>
            <person name="Tunlid A."/>
            <person name="Henrissat B."/>
            <person name="Grigoriev I.V."/>
            <person name="Hibbett D.S."/>
            <person name="Martin F."/>
        </authorList>
    </citation>
    <scope>NUCLEOTIDE SEQUENCE [LARGE SCALE GENOMIC DNA]</scope>
    <source>
        <strain evidence="2">ATCC 200175</strain>
    </source>
</reference>
<evidence type="ECO:0000313" key="2">
    <source>
        <dbReference type="Proteomes" id="UP000053647"/>
    </source>
</evidence>
<protein>
    <submittedName>
        <fullName evidence="1">Uncharacterized protein</fullName>
    </submittedName>
</protein>
<dbReference type="OrthoDB" id="2673102at2759"/>
<proteinExistence type="predicted"/>
<name>A0A0C9SZ65_PAXIN</name>
<dbReference type="HOGENOM" id="CLU_127228_0_0_1"/>
<gene>
    <name evidence="1" type="ORF">PAXINDRAFT_104195</name>
</gene>
<sequence length="162" mass="18658">MFKRGVAKYNVCQQRKSKIHEIDTTPSHSPESLFHMATAYIEYPPGQNHAVTLPEHALRPPGVAYLAGEPLQAPIDIARNLPAENVLRNDIEQLCNATLTVDRAFYDIGQKLSQATKEQKKRAELYKICYDLETRWKQHHKTYKQLLWRSREVAGEARFVVD</sequence>
<dbReference type="AlphaFoldDB" id="A0A0C9SZ65"/>
<dbReference type="EMBL" id="KN821879">
    <property type="protein sequence ID" value="KIJ04388.1"/>
    <property type="molecule type" value="Genomic_DNA"/>
</dbReference>
<dbReference type="Proteomes" id="UP000053647">
    <property type="component" value="Unassembled WGS sequence"/>
</dbReference>
<feature type="non-terminal residue" evidence="1">
    <location>
        <position position="1"/>
    </location>
</feature>
<accession>A0A0C9SZ65</accession>
<reference evidence="1 2" key="1">
    <citation type="submission" date="2014-06" db="EMBL/GenBank/DDBJ databases">
        <authorList>
            <consortium name="DOE Joint Genome Institute"/>
            <person name="Kuo A."/>
            <person name="Kohler A."/>
            <person name="Nagy L.G."/>
            <person name="Floudas D."/>
            <person name="Copeland A."/>
            <person name="Barry K.W."/>
            <person name="Cichocki N."/>
            <person name="Veneault-Fourrey C."/>
            <person name="LaButti K."/>
            <person name="Lindquist E.A."/>
            <person name="Lipzen A."/>
            <person name="Lundell T."/>
            <person name="Morin E."/>
            <person name="Murat C."/>
            <person name="Sun H."/>
            <person name="Tunlid A."/>
            <person name="Henrissat B."/>
            <person name="Grigoriev I.V."/>
            <person name="Hibbett D.S."/>
            <person name="Martin F."/>
            <person name="Nordberg H.P."/>
            <person name="Cantor M.N."/>
            <person name="Hua S.X."/>
        </authorList>
    </citation>
    <scope>NUCLEOTIDE SEQUENCE [LARGE SCALE GENOMIC DNA]</scope>
    <source>
        <strain evidence="1 2">ATCC 200175</strain>
    </source>
</reference>
<organism evidence="1 2">
    <name type="scientific">Paxillus involutus ATCC 200175</name>
    <dbReference type="NCBI Taxonomy" id="664439"/>
    <lineage>
        <taxon>Eukaryota</taxon>
        <taxon>Fungi</taxon>
        <taxon>Dikarya</taxon>
        <taxon>Basidiomycota</taxon>
        <taxon>Agaricomycotina</taxon>
        <taxon>Agaricomycetes</taxon>
        <taxon>Agaricomycetidae</taxon>
        <taxon>Boletales</taxon>
        <taxon>Paxilineae</taxon>
        <taxon>Paxillaceae</taxon>
        <taxon>Paxillus</taxon>
    </lineage>
</organism>
<keyword evidence="2" id="KW-1185">Reference proteome</keyword>